<dbReference type="FunFam" id="3.30.200.20:FF:000040">
    <property type="entry name" value="Dual specificity mitogen-activated protein kinase kinase"/>
    <property type="match status" value="1"/>
</dbReference>
<dbReference type="GO" id="GO:0004708">
    <property type="term" value="F:MAP kinase kinase activity"/>
    <property type="evidence" value="ECO:0007669"/>
    <property type="project" value="UniProtKB-EC"/>
</dbReference>
<dbReference type="PRINTS" id="PR00473">
    <property type="entry name" value="GALCTOKINASE"/>
</dbReference>
<dbReference type="Gene3D" id="3.30.200.20">
    <property type="entry name" value="Phosphorylase Kinase, domain 1"/>
    <property type="match status" value="1"/>
</dbReference>
<dbReference type="GO" id="GO:0005524">
    <property type="term" value="F:ATP binding"/>
    <property type="evidence" value="ECO:0007669"/>
    <property type="project" value="UniProtKB-UniRule"/>
</dbReference>
<feature type="binding site" evidence="11">
    <location>
        <position position="477"/>
    </location>
    <ligand>
        <name>ATP</name>
        <dbReference type="ChEBI" id="CHEBI:30616"/>
    </ligand>
</feature>
<accession>A0AA35TUR0</accession>
<keyword evidence="1" id="KW-0723">Serine/threonine-protein kinase</keyword>
<comment type="caution">
    <text evidence="13">The sequence shown here is derived from an EMBL/GenBank/DDBJ whole genome shotgun (WGS) entry which is preliminary data.</text>
</comment>
<dbReference type="InterPro" id="IPR006204">
    <property type="entry name" value="GHMP_kinase_N_dom"/>
</dbReference>
<dbReference type="Gene3D" id="3.30.230.10">
    <property type="match status" value="1"/>
</dbReference>
<dbReference type="Pfam" id="PF00288">
    <property type="entry name" value="GHMP_kinases_N"/>
    <property type="match status" value="1"/>
</dbReference>
<evidence type="ECO:0000256" key="2">
    <source>
        <dbReference type="ARBA" id="ARBA00022679"/>
    </source>
</evidence>
<dbReference type="Pfam" id="PF00069">
    <property type="entry name" value="Pkinase"/>
    <property type="match status" value="2"/>
</dbReference>
<evidence type="ECO:0000313" key="14">
    <source>
        <dbReference type="Proteomes" id="UP001174909"/>
    </source>
</evidence>
<dbReference type="GO" id="GO:0004335">
    <property type="term" value="F:galactokinase activity"/>
    <property type="evidence" value="ECO:0007669"/>
    <property type="project" value="InterPro"/>
</dbReference>
<dbReference type="FunFam" id="3.30.70.890:FF:000001">
    <property type="entry name" value="Galactokinase"/>
    <property type="match status" value="1"/>
</dbReference>
<reference evidence="13" key="1">
    <citation type="submission" date="2023-03" db="EMBL/GenBank/DDBJ databases">
        <authorList>
            <person name="Steffen K."/>
            <person name="Cardenas P."/>
        </authorList>
    </citation>
    <scope>NUCLEOTIDE SEQUENCE</scope>
</reference>
<dbReference type="InterPro" id="IPR000705">
    <property type="entry name" value="Galactokinase"/>
</dbReference>
<keyword evidence="7" id="KW-0460">Magnesium</keyword>
<evidence type="ECO:0000256" key="7">
    <source>
        <dbReference type="ARBA" id="ARBA00022842"/>
    </source>
</evidence>
<gene>
    <name evidence="13" type="ORF">GBAR_LOCUS29638</name>
</gene>
<dbReference type="GO" id="GO:0046872">
    <property type="term" value="F:metal ion binding"/>
    <property type="evidence" value="ECO:0007669"/>
    <property type="project" value="UniProtKB-KW"/>
</dbReference>
<evidence type="ECO:0000256" key="10">
    <source>
        <dbReference type="ARBA" id="ARBA00038999"/>
    </source>
</evidence>
<dbReference type="InterPro" id="IPR017441">
    <property type="entry name" value="Protein_kinase_ATP_BS"/>
</dbReference>
<evidence type="ECO:0000256" key="6">
    <source>
        <dbReference type="ARBA" id="ARBA00022840"/>
    </source>
</evidence>
<dbReference type="GO" id="GO:0004674">
    <property type="term" value="F:protein serine/threonine kinase activity"/>
    <property type="evidence" value="ECO:0007669"/>
    <property type="project" value="UniProtKB-KW"/>
</dbReference>
<dbReference type="InterPro" id="IPR006203">
    <property type="entry name" value="GHMP_knse_ATP-bd_CS"/>
</dbReference>
<keyword evidence="8" id="KW-0119">Carbohydrate metabolism</keyword>
<protein>
    <recommendedName>
        <fullName evidence="10">mitogen-activated protein kinase kinase</fullName>
        <ecNumber evidence="10">2.7.12.2</ecNumber>
    </recommendedName>
</protein>
<evidence type="ECO:0000256" key="8">
    <source>
        <dbReference type="ARBA" id="ARBA00023277"/>
    </source>
</evidence>
<evidence type="ECO:0000256" key="11">
    <source>
        <dbReference type="PROSITE-ProRule" id="PRU10141"/>
    </source>
</evidence>
<dbReference type="Gene3D" id="3.30.70.890">
    <property type="entry name" value="GHMP kinase, C-terminal domain"/>
    <property type="match status" value="1"/>
</dbReference>
<evidence type="ECO:0000256" key="5">
    <source>
        <dbReference type="ARBA" id="ARBA00022777"/>
    </source>
</evidence>
<dbReference type="SUPFAM" id="SSF56112">
    <property type="entry name" value="Protein kinase-like (PK-like)"/>
    <property type="match status" value="1"/>
</dbReference>
<organism evidence="13 14">
    <name type="scientific">Geodia barretti</name>
    <name type="common">Barrett's horny sponge</name>
    <dbReference type="NCBI Taxonomy" id="519541"/>
    <lineage>
        <taxon>Eukaryota</taxon>
        <taxon>Metazoa</taxon>
        <taxon>Porifera</taxon>
        <taxon>Demospongiae</taxon>
        <taxon>Heteroscleromorpha</taxon>
        <taxon>Tetractinellida</taxon>
        <taxon>Astrophorina</taxon>
        <taxon>Geodiidae</taxon>
        <taxon>Geodia</taxon>
    </lineage>
</organism>
<dbReference type="InterPro" id="IPR036554">
    <property type="entry name" value="GHMP_kinase_C_sf"/>
</dbReference>
<dbReference type="NCBIfam" id="TIGR00131">
    <property type="entry name" value="gal_kin"/>
    <property type="match status" value="1"/>
</dbReference>
<dbReference type="PANTHER" id="PTHR48013:SF15">
    <property type="entry name" value="DUAL SPECIFICITY MITOGEN-ACTIVATED PROTEIN KINASE KINASE 4"/>
    <property type="match status" value="1"/>
</dbReference>
<dbReference type="InterPro" id="IPR000719">
    <property type="entry name" value="Prot_kinase_dom"/>
</dbReference>
<dbReference type="PROSITE" id="PS50011">
    <property type="entry name" value="PROTEIN_KINASE_DOM"/>
    <property type="match status" value="1"/>
</dbReference>
<dbReference type="EMBL" id="CASHTH010004166">
    <property type="protein sequence ID" value="CAI8054258.1"/>
    <property type="molecule type" value="Genomic_DNA"/>
</dbReference>
<keyword evidence="6 11" id="KW-0067">ATP-binding</keyword>
<feature type="domain" description="Protein kinase" evidence="12">
    <location>
        <begin position="448"/>
        <end position="693"/>
    </location>
</feature>
<evidence type="ECO:0000313" key="13">
    <source>
        <dbReference type="EMBL" id="CAI8054258.1"/>
    </source>
</evidence>
<dbReference type="SUPFAM" id="SSF55060">
    <property type="entry name" value="GHMP Kinase, C-terminal domain"/>
    <property type="match status" value="1"/>
</dbReference>
<dbReference type="InterPro" id="IPR019741">
    <property type="entry name" value="Galactokinase_CS"/>
</dbReference>
<dbReference type="PROSITE" id="PS00107">
    <property type="entry name" value="PROTEIN_KINASE_ATP"/>
    <property type="match status" value="1"/>
</dbReference>
<keyword evidence="3" id="KW-0479">Metal-binding</keyword>
<evidence type="ECO:0000259" key="12">
    <source>
        <dbReference type="PROSITE" id="PS50011"/>
    </source>
</evidence>
<dbReference type="PRINTS" id="PR00959">
    <property type="entry name" value="MEVGALKINASE"/>
</dbReference>
<evidence type="ECO:0000256" key="1">
    <source>
        <dbReference type="ARBA" id="ARBA00022527"/>
    </source>
</evidence>
<dbReference type="AlphaFoldDB" id="A0AA35TUR0"/>
<keyword evidence="2" id="KW-0808">Transferase</keyword>
<dbReference type="Pfam" id="PF10509">
    <property type="entry name" value="GalKase_gal_bdg"/>
    <property type="match status" value="1"/>
</dbReference>
<evidence type="ECO:0000256" key="9">
    <source>
        <dbReference type="ARBA" id="ARBA00038035"/>
    </source>
</evidence>
<dbReference type="PROSITE" id="PS00106">
    <property type="entry name" value="GALACTOKINASE"/>
    <property type="match status" value="1"/>
</dbReference>
<dbReference type="Gene3D" id="1.10.510.10">
    <property type="entry name" value="Transferase(Phosphotransferase) domain 1"/>
    <property type="match status" value="1"/>
</dbReference>
<dbReference type="InterPro" id="IPR011009">
    <property type="entry name" value="Kinase-like_dom_sf"/>
</dbReference>
<dbReference type="Pfam" id="PF08544">
    <property type="entry name" value="GHMP_kinases_C"/>
    <property type="match status" value="1"/>
</dbReference>
<proteinExistence type="inferred from homology"/>
<dbReference type="PANTHER" id="PTHR48013">
    <property type="entry name" value="DUAL SPECIFICITY MITOGEN-ACTIVATED PROTEIN KINASE KINASE 5-RELATED"/>
    <property type="match status" value="1"/>
</dbReference>
<sequence length="720" mass="80649">MAVPQQTSQRAEYERLCKEAVKEFRWRFDNQSPTVGVYAPGRVNLIGEHTDYNGGFVLPMALHLVTVILGRPSPSGSRNCRLITAASTGETGYHEFPVPQFPKDEPWEVETEGPFWATYLKGVVALMNRSGSIPPFDAIIATSVPLGGGLSSSAALEAATCRFIESERSTDMPRVRCGIMDQFVSLMGSEKNALFIDCRSHEVQQVPMKEPELVVLIANSNYRHSLGEGVDKEYEKRRQTCEAVAKKLGRDMLRDLTLEDLEGHWEGCSGASGVLPSRHVVTEIQRTSDAVRALTDGDYLKFGQLMTASHKSLRDDYEVSCGELDKLVNLALDGEGVLGSRMTGGGFGGCTVTLLKRSAMQSTIARIQESYESRNGEKATFYIATPCGGAGDIPQKLVVGKKGRGVTVDIGKKKKEMNEVDYIPEGIDSKTMIRIGNEEPFECKAEDLIEEKELGRGAYGSVYQMRHSKTDTIMAVKRIRATIDSNERRRLLMDLRVSMRCLDCPYTVTFFGALFKDGDVWICMELMDMSLHDLYKLVYEKLHLTIPEWGRWENGRSYVKPSNILINRAGQVKLCDFGIAGELVNSFCQTDIGCKPYLAPERINPMVLGAKYDQRSDVWSYGITLYELAVGQFPYPVWKNMFEQLKSVVDGEAPRVPANLSLSPEFTDYLHLCLTKDVETRPGFQELLNHAFIRMMEEEVREVKTWYADIVARNKQLPDL</sequence>
<keyword evidence="14" id="KW-1185">Reference proteome</keyword>
<dbReference type="PROSITE" id="PS00627">
    <property type="entry name" value="GHMP_KINASES_ATP"/>
    <property type="match status" value="1"/>
</dbReference>
<comment type="similarity">
    <text evidence="9">Belongs to the protein kinase superfamily. STE Ser/Thr protein kinase family. MAP kinase kinase subfamily.</text>
</comment>
<dbReference type="InterPro" id="IPR014721">
    <property type="entry name" value="Ribsml_uS5_D2-typ_fold_subgr"/>
</dbReference>
<dbReference type="InterPro" id="IPR013750">
    <property type="entry name" value="GHMP_kinase_C_dom"/>
</dbReference>
<dbReference type="GO" id="GO:0006012">
    <property type="term" value="P:galactose metabolic process"/>
    <property type="evidence" value="ECO:0007669"/>
    <property type="project" value="InterPro"/>
</dbReference>
<name>A0AA35TUR0_GEOBA</name>
<dbReference type="Proteomes" id="UP001174909">
    <property type="component" value="Unassembled WGS sequence"/>
</dbReference>
<dbReference type="EC" id="2.7.12.2" evidence="10"/>
<evidence type="ECO:0000256" key="4">
    <source>
        <dbReference type="ARBA" id="ARBA00022741"/>
    </source>
</evidence>
<dbReference type="SUPFAM" id="SSF54211">
    <property type="entry name" value="Ribosomal protein S5 domain 2-like"/>
    <property type="match status" value="1"/>
</dbReference>
<dbReference type="InterPro" id="IPR020568">
    <property type="entry name" value="Ribosomal_Su5_D2-typ_SF"/>
</dbReference>
<keyword evidence="5" id="KW-0418">Kinase</keyword>
<dbReference type="InterPro" id="IPR019539">
    <property type="entry name" value="GalKase_N"/>
</dbReference>
<evidence type="ECO:0000256" key="3">
    <source>
        <dbReference type="ARBA" id="ARBA00022723"/>
    </source>
</evidence>
<keyword evidence="4 11" id="KW-0547">Nucleotide-binding</keyword>